<dbReference type="AlphaFoldDB" id="A0A4P2VP33"/>
<gene>
    <name evidence="2" type="ORF">JCM31447_32020</name>
</gene>
<feature type="domain" description="Actin homologue MreB-like C-terminal" evidence="1">
    <location>
        <begin position="175"/>
        <end position="303"/>
    </location>
</feature>
<evidence type="ECO:0000313" key="2">
    <source>
        <dbReference type="EMBL" id="BBH54728.1"/>
    </source>
</evidence>
<dbReference type="CDD" id="cd10227">
    <property type="entry name" value="ASKHA_NBD_ParM-like"/>
    <property type="match status" value="1"/>
</dbReference>
<geneLocation type="plasmid" evidence="2 3">
    <name>68K</name>
</geneLocation>
<organism evidence="2 3">
    <name type="scientific">Fluviispira sanaruensis</name>
    <dbReference type="NCBI Taxonomy" id="2493639"/>
    <lineage>
        <taxon>Bacteria</taxon>
        <taxon>Pseudomonadati</taxon>
        <taxon>Bdellovibrionota</taxon>
        <taxon>Oligoflexia</taxon>
        <taxon>Silvanigrellales</taxon>
        <taxon>Silvanigrellaceae</taxon>
        <taxon>Fluviispira</taxon>
    </lineage>
</organism>
<evidence type="ECO:0000259" key="1">
    <source>
        <dbReference type="Pfam" id="PF21522"/>
    </source>
</evidence>
<dbReference type="InterPro" id="IPR049067">
    <property type="entry name" value="MreB-like_C"/>
</dbReference>
<dbReference type="Proteomes" id="UP000291236">
    <property type="component" value="Plasmid 68K"/>
</dbReference>
<protein>
    <recommendedName>
        <fullName evidence="1">Actin homologue MreB-like C-terminal domain-containing protein</fullName>
    </recommendedName>
</protein>
<accession>A0A4P2VP33</accession>
<dbReference type="KEGG" id="sbf:JCM31447_32020"/>
<dbReference type="InterPro" id="IPR043129">
    <property type="entry name" value="ATPase_NBD"/>
</dbReference>
<dbReference type="GeneID" id="39493255"/>
<name>A0A4P2VP33_FLUSA</name>
<dbReference type="SUPFAM" id="SSF53067">
    <property type="entry name" value="Actin-like ATPase domain"/>
    <property type="match status" value="2"/>
</dbReference>
<keyword evidence="3" id="KW-1185">Reference proteome</keyword>
<dbReference type="EMBL" id="AP019370">
    <property type="protein sequence ID" value="BBH54728.1"/>
    <property type="molecule type" value="Genomic_DNA"/>
</dbReference>
<dbReference type="Gene3D" id="3.30.420.40">
    <property type="match status" value="2"/>
</dbReference>
<reference evidence="2 3" key="1">
    <citation type="submission" date="2018-12" db="EMBL/GenBank/DDBJ databases">
        <title>Rubrispira sanarue gen. nov., sp., nov., a member of the order Silvanigrellales, isolated from a brackish lake in Hamamatsu Japan.</title>
        <authorList>
            <person name="Maejima Y."/>
            <person name="Iino T."/>
            <person name="Muraguchi Y."/>
            <person name="Fukuda K."/>
            <person name="Nojiri H."/>
            <person name="Ohkuma M."/>
            <person name="Moriuchi R."/>
            <person name="Dohra H."/>
            <person name="Kimbara K."/>
            <person name="Shintani M."/>
        </authorList>
    </citation>
    <scope>NUCLEOTIDE SEQUENCE [LARGE SCALE GENOMIC DNA]</scope>
    <source>
        <strain evidence="2 3">RF1110005</strain>
        <plasmid evidence="2 3">68K</plasmid>
    </source>
</reference>
<sequence>MEEMILVVDSGSSFMKAIFNKTLETYVEHSLVAKLLPNSKQKERIWATGDDGLEAWYVAGKKARIQLSDLQEEADIKQDFHGSNRQLIQIMYAMQKLDIPEKINTLVLTIPYSMYFEDDPSLKKLSDRKIYRWKDSFGNDRKVEIDHVIVIPQGTPAQKYFEYKFGNLPNEVISVDVGSSTTDVICLIKDPDTGEYDYRESQCKSFKDKCCINYFVSIIIDKIQNRVHGKLNTDFLSIIDKINRKEFYIQYESTVINFEQEYLKAKEEFTEILSDTLSQDLGKTWISAEKVLLNGGGESFLVDHKWNCKGRTVRLGMFANLVGALLIAQEESSGERVSNDILSKLLDIGSEGNESSKEV</sequence>
<dbReference type="RefSeq" id="WP_130613294.1">
    <property type="nucleotide sequence ID" value="NZ_AP019370.1"/>
</dbReference>
<keyword evidence="2" id="KW-0614">Plasmid</keyword>
<proteinExistence type="predicted"/>
<evidence type="ECO:0000313" key="3">
    <source>
        <dbReference type="Proteomes" id="UP000291236"/>
    </source>
</evidence>
<dbReference type="Pfam" id="PF21522">
    <property type="entry name" value="MreB-like_C"/>
    <property type="match status" value="1"/>
</dbReference>